<comment type="caution">
    <text evidence="2">The sequence shown here is derived from an EMBL/GenBank/DDBJ whole genome shotgun (WGS) entry which is preliminary data.</text>
</comment>
<keyword evidence="1" id="KW-0812">Transmembrane</keyword>
<keyword evidence="1" id="KW-1133">Transmembrane helix</keyword>
<dbReference type="RefSeq" id="XP_041187257.1">
    <property type="nucleotide sequence ID" value="XM_041342497.1"/>
</dbReference>
<dbReference type="Proteomes" id="UP000807769">
    <property type="component" value="Unassembled WGS sequence"/>
</dbReference>
<keyword evidence="1" id="KW-0472">Membrane</keyword>
<keyword evidence="3" id="KW-1185">Reference proteome</keyword>
<dbReference type="GeneID" id="64636513"/>
<gene>
    <name evidence="2" type="ORF">BJ212DRAFT_1590828</name>
</gene>
<feature type="transmembrane region" description="Helical" evidence="1">
    <location>
        <begin position="12"/>
        <end position="31"/>
    </location>
</feature>
<evidence type="ECO:0000313" key="2">
    <source>
        <dbReference type="EMBL" id="KAG1805474.1"/>
    </source>
</evidence>
<sequence>MSFPCTWYFKGAFFWEILFLGGEWALLIYILCGNVICYTCKQERLTQGICCLVKFNNQYYTKGQKSEGVEMQRWQEMGLSRTGLDMVGQVRRISKQVQCVRDTEMAEKHQRWVEDVWTGWELQNGVLAGQPEHDHHSRAMTLEVEQNIPESGAEHSSRWSRTF</sequence>
<reference evidence="2" key="1">
    <citation type="journal article" date="2020" name="New Phytol.">
        <title>Comparative genomics reveals dynamic genome evolution in host specialist ectomycorrhizal fungi.</title>
        <authorList>
            <person name="Lofgren L.A."/>
            <person name="Nguyen N.H."/>
            <person name="Vilgalys R."/>
            <person name="Ruytinx J."/>
            <person name="Liao H.L."/>
            <person name="Branco S."/>
            <person name="Kuo A."/>
            <person name="LaButti K."/>
            <person name="Lipzen A."/>
            <person name="Andreopoulos W."/>
            <person name="Pangilinan J."/>
            <person name="Riley R."/>
            <person name="Hundley H."/>
            <person name="Na H."/>
            <person name="Barry K."/>
            <person name="Grigoriev I.V."/>
            <person name="Stajich J.E."/>
            <person name="Kennedy P.G."/>
        </authorList>
    </citation>
    <scope>NUCLEOTIDE SEQUENCE</scope>
    <source>
        <strain evidence="2">MN1</strain>
    </source>
</reference>
<protein>
    <submittedName>
        <fullName evidence="2">Uncharacterized protein</fullName>
    </submittedName>
</protein>
<evidence type="ECO:0000313" key="3">
    <source>
        <dbReference type="Proteomes" id="UP000807769"/>
    </source>
</evidence>
<evidence type="ECO:0000256" key="1">
    <source>
        <dbReference type="SAM" id="Phobius"/>
    </source>
</evidence>
<accession>A0A9P7J6M5</accession>
<dbReference type="EMBL" id="JABBWG010000053">
    <property type="protein sequence ID" value="KAG1805474.1"/>
    <property type="molecule type" value="Genomic_DNA"/>
</dbReference>
<dbReference type="AlphaFoldDB" id="A0A9P7J6M5"/>
<proteinExistence type="predicted"/>
<name>A0A9P7J6M5_9AGAM</name>
<organism evidence="2 3">
    <name type="scientific">Suillus subaureus</name>
    <dbReference type="NCBI Taxonomy" id="48587"/>
    <lineage>
        <taxon>Eukaryota</taxon>
        <taxon>Fungi</taxon>
        <taxon>Dikarya</taxon>
        <taxon>Basidiomycota</taxon>
        <taxon>Agaricomycotina</taxon>
        <taxon>Agaricomycetes</taxon>
        <taxon>Agaricomycetidae</taxon>
        <taxon>Boletales</taxon>
        <taxon>Suillineae</taxon>
        <taxon>Suillaceae</taxon>
        <taxon>Suillus</taxon>
    </lineage>
</organism>